<feature type="domain" description="Aminoglycoside phosphotransferase" evidence="1">
    <location>
        <begin position="90"/>
        <end position="281"/>
    </location>
</feature>
<dbReference type="Proteomes" id="UP000317940">
    <property type="component" value="Unassembled WGS sequence"/>
</dbReference>
<dbReference type="SUPFAM" id="SSF56112">
    <property type="entry name" value="Protein kinase-like (PK-like)"/>
    <property type="match status" value="1"/>
</dbReference>
<dbReference type="Gene3D" id="3.90.1200.10">
    <property type="match status" value="1"/>
</dbReference>
<reference evidence="2 3" key="1">
    <citation type="submission" date="2019-06" db="EMBL/GenBank/DDBJ databases">
        <title>Sequencing the genomes of 1000 actinobacteria strains.</title>
        <authorList>
            <person name="Klenk H.-P."/>
        </authorList>
    </citation>
    <scope>NUCLEOTIDE SEQUENCE [LARGE SCALE GENOMIC DNA]</scope>
    <source>
        <strain evidence="2 3">DSM 44826</strain>
    </source>
</reference>
<evidence type="ECO:0000313" key="2">
    <source>
        <dbReference type="EMBL" id="TWF96304.1"/>
    </source>
</evidence>
<protein>
    <submittedName>
        <fullName evidence="2">Phosphotransferase family enzyme</fullName>
    </submittedName>
</protein>
<comment type="caution">
    <text evidence="2">The sequence shown here is derived from an EMBL/GenBank/DDBJ whole genome shotgun (WGS) entry which is preliminary data.</text>
</comment>
<evidence type="ECO:0000259" key="1">
    <source>
        <dbReference type="Pfam" id="PF01636"/>
    </source>
</evidence>
<name>A0A561UAC7_9ACTN</name>
<organism evidence="2 3">
    <name type="scientific">Kitasatospora viridis</name>
    <dbReference type="NCBI Taxonomy" id="281105"/>
    <lineage>
        <taxon>Bacteria</taxon>
        <taxon>Bacillati</taxon>
        <taxon>Actinomycetota</taxon>
        <taxon>Actinomycetes</taxon>
        <taxon>Kitasatosporales</taxon>
        <taxon>Streptomycetaceae</taxon>
        <taxon>Kitasatospora</taxon>
    </lineage>
</organism>
<accession>A0A561UAC7</accession>
<dbReference type="EMBL" id="VIWT01000001">
    <property type="protein sequence ID" value="TWF96304.1"/>
    <property type="molecule type" value="Genomic_DNA"/>
</dbReference>
<proteinExistence type="predicted"/>
<dbReference type="Pfam" id="PF01636">
    <property type="entry name" value="APH"/>
    <property type="match status" value="1"/>
</dbReference>
<sequence>MGMDSERAPHGPAVITAERPAPLIATNVRKAWLEMPTALRNSVEGALGAPIVRATTQSAGFSVGVAARLVAENGRTGFVKAVSAEPNADTPGLHRAEARISGALSALGSDGPAPLLLDVFESADWVALLYEDVDGKMPDVPWQPDELDRVLDAVTDLATRFDPSPVDVVPVGERLGDFYQGWRRMAAARDADPAAVDWLAPWALARLDELAAREADWTRAASGSALVHADLRADNILLTADRVVLVDWAWAARGARWFDLVAMLPCIHMQGGPPPAQVFDRHPVAQDADPEDVNTVLAACAGFFLWQGHQPPWPGLPTLPAFYKAQGDVALAWLRERCGW</sequence>
<dbReference type="GO" id="GO:0016740">
    <property type="term" value="F:transferase activity"/>
    <property type="evidence" value="ECO:0007669"/>
    <property type="project" value="UniProtKB-KW"/>
</dbReference>
<dbReference type="RefSeq" id="WP_246213274.1">
    <property type="nucleotide sequence ID" value="NZ_BAAAMZ010000020.1"/>
</dbReference>
<gene>
    <name evidence="2" type="ORF">FHX73_1168</name>
</gene>
<keyword evidence="3" id="KW-1185">Reference proteome</keyword>
<evidence type="ECO:0000313" key="3">
    <source>
        <dbReference type="Proteomes" id="UP000317940"/>
    </source>
</evidence>
<dbReference type="InterPro" id="IPR002575">
    <property type="entry name" value="Aminoglycoside_PTrfase"/>
</dbReference>
<dbReference type="InterPro" id="IPR011009">
    <property type="entry name" value="Kinase-like_dom_sf"/>
</dbReference>
<dbReference type="AlphaFoldDB" id="A0A561UAC7"/>
<keyword evidence="2" id="KW-0808">Transferase</keyword>